<keyword evidence="5" id="KW-1185">Reference proteome</keyword>
<dbReference type="EMBL" id="CP007514">
    <property type="protein sequence ID" value="AHY47015.1"/>
    <property type="molecule type" value="Genomic_DNA"/>
</dbReference>
<keyword evidence="1" id="KW-1133">Transmembrane helix</keyword>
<reference evidence="4" key="2">
    <citation type="submission" date="2023-11" db="EMBL/GenBank/DDBJ databases">
        <title>MicrobeMod: A computational toolkit for identifying prokaryotic methylation and restriction-modification with nanopore sequencing.</title>
        <authorList>
            <person name="Crits-Christoph A."/>
            <person name="Kang S.C."/>
            <person name="Lee H."/>
            <person name="Ostrov N."/>
        </authorList>
    </citation>
    <scope>NUCLEOTIDE SEQUENCE</scope>
    <source>
        <strain evidence="4">ATCC 51242</strain>
    </source>
</reference>
<keyword evidence="2" id="KW-0732">Signal</keyword>
<evidence type="ECO:0000256" key="2">
    <source>
        <dbReference type="SAM" id="SignalP"/>
    </source>
</evidence>
<evidence type="ECO:0000313" key="5">
    <source>
        <dbReference type="Proteomes" id="UP000025229"/>
    </source>
</evidence>
<reference evidence="3 5" key="1">
    <citation type="submission" date="2014-03" db="EMBL/GenBank/DDBJ databases">
        <title>Complete genome sequence of the Radio-Resistant Rubrobacter radiotolerans RSPS-4.</title>
        <authorList>
            <person name="Egas C.C."/>
            <person name="Barroso C.C."/>
            <person name="Froufe H.J.C."/>
            <person name="Pacheco J.J."/>
            <person name="Albuquerque L.L."/>
            <person name="da Costa M.M.S."/>
        </authorList>
    </citation>
    <scope>NUCLEOTIDE SEQUENCE [LARGE SCALE GENOMIC DNA]</scope>
    <source>
        <strain evidence="3 5">RSPS-4</strain>
    </source>
</reference>
<keyword evidence="1" id="KW-0812">Transmembrane</keyword>
<feature type="signal peptide" evidence="2">
    <location>
        <begin position="1"/>
        <end position="32"/>
    </location>
</feature>
<evidence type="ECO:0000256" key="1">
    <source>
        <dbReference type="SAM" id="Phobius"/>
    </source>
</evidence>
<dbReference type="KEGG" id="rrd:RradSPS_1732"/>
<evidence type="ECO:0000313" key="3">
    <source>
        <dbReference type="EMBL" id="AHY47015.1"/>
    </source>
</evidence>
<name>A0A023X4U4_RUBRA</name>
<dbReference type="HOGENOM" id="CLU_2195005_0_0_11"/>
<keyword evidence="1" id="KW-0472">Membrane</keyword>
<protein>
    <recommendedName>
        <fullName evidence="6">Gram-positive cocci surface proteins LPxTG domain-containing protein</fullName>
    </recommendedName>
</protein>
<dbReference type="AlphaFoldDB" id="A0A023X4U4"/>
<gene>
    <name evidence="3" type="ORF">RradSPS_1732</name>
    <name evidence="4" type="ORF">SIL72_10325</name>
</gene>
<evidence type="ECO:0000313" key="4">
    <source>
        <dbReference type="EMBL" id="MDX5894421.1"/>
    </source>
</evidence>
<dbReference type="Proteomes" id="UP001281130">
    <property type="component" value="Unassembled WGS sequence"/>
</dbReference>
<dbReference type="Proteomes" id="UP000025229">
    <property type="component" value="Chromosome"/>
</dbReference>
<feature type="transmembrane region" description="Helical" evidence="1">
    <location>
        <begin position="85"/>
        <end position="104"/>
    </location>
</feature>
<dbReference type="RefSeq" id="WP_143533959.1">
    <property type="nucleotide sequence ID" value="NZ_CP007514.1"/>
</dbReference>
<dbReference type="EMBL" id="JAWXXX010000001">
    <property type="protein sequence ID" value="MDX5894421.1"/>
    <property type="molecule type" value="Genomic_DNA"/>
</dbReference>
<feature type="chain" id="PRO_5001527495" description="Gram-positive cocci surface proteins LPxTG domain-containing protein" evidence="2">
    <location>
        <begin position="33"/>
        <end position="108"/>
    </location>
</feature>
<evidence type="ECO:0008006" key="6">
    <source>
        <dbReference type="Google" id="ProtNLM"/>
    </source>
</evidence>
<proteinExistence type="predicted"/>
<accession>A0A023X4U4</accession>
<sequence>MGGRVLLSWRRLMVVLITGLALSLFWAAAAQAQEIPFDSQYGAPPISPPAAEAPAATGGDSGGAVLSETEAPVVDLLPTTGGVPLAALLLGGSALLVGGATIALRRRS</sequence>
<organism evidence="3 5">
    <name type="scientific">Rubrobacter radiotolerans</name>
    <name type="common">Arthrobacter radiotolerans</name>
    <dbReference type="NCBI Taxonomy" id="42256"/>
    <lineage>
        <taxon>Bacteria</taxon>
        <taxon>Bacillati</taxon>
        <taxon>Actinomycetota</taxon>
        <taxon>Rubrobacteria</taxon>
        <taxon>Rubrobacterales</taxon>
        <taxon>Rubrobacteraceae</taxon>
        <taxon>Rubrobacter</taxon>
    </lineage>
</organism>